<dbReference type="InterPro" id="IPR045247">
    <property type="entry name" value="Oye-like"/>
</dbReference>
<dbReference type="STRING" id="1742972.COMA1_80024"/>
<dbReference type="Gene3D" id="3.20.20.70">
    <property type="entry name" value="Aldolase class I"/>
    <property type="match status" value="1"/>
</dbReference>
<name>A0A0S4LSB4_9BACT</name>
<dbReference type="Proteomes" id="UP000199032">
    <property type="component" value="Unassembled WGS sequence"/>
</dbReference>
<evidence type="ECO:0000313" key="6">
    <source>
        <dbReference type="Proteomes" id="UP000199032"/>
    </source>
</evidence>
<dbReference type="SUPFAM" id="SSF51395">
    <property type="entry name" value="FMN-linked oxidoreductases"/>
    <property type="match status" value="1"/>
</dbReference>
<dbReference type="AlphaFoldDB" id="A0A0S4LSB4"/>
<sequence length="356" mass="39011">MPTLFTPLQVGKLLLPNRVVMAPLTRARAGTTHIPNDMMVDYYSQRASSGLMMTECTMVDAHACAFMGEGGIYSPAHVAGWKRVTDAVHAKGGRIFMQIWHPGRAAHSLLNDGEQPVSSSAKAIPNEMTHTPQGDKPYEVPRALRTEEIPRYVEMFRLAATNAQVAGFDGVQIHGAHGYLIDNFLRDGVNARTDAYGGSVPNRARFLLEITDAVISVWGAGRVAVRISPLVPFNDMVDSQPEALVTYVAQELSRREIAFLEIRHENHALPKEQTLLQIARRQFRGVLMSNGSYTRESGESTVTQGAADAIVYGRPYIANPDLVERFAKQAPLNEVNFARLYGGGADGYSDYPALVG</sequence>
<evidence type="ECO:0000256" key="3">
    <source>
        <dbReference type="ARBA" id="ARBA00023002"/>
    </source>
</evidence>
<accession>A0A0S4LSB4</accession>
<dbReference type="Pfam" id="PF00724">
    <property type="entry name" value="Oxidored_FMN"/>
    <property type="match status" value="1"/>
</dbReference>
<keyword evidence="3 5" id="KW-0560">Oxidoreductase</keyword>
<gene>
    <name evidence="5" type="primary">nemA</name>
    <name evidence="5" type="ORF">COMA1_80024</name>
</gene>
<dbReference type="PANTHER" id="PTHR22893">
    <property type="entry name" value="NADH OXIDOREDUCTASE-RELATED"/>
    <property type="match status" value="1"/>
</dbReference>
<proteinExistence type="inferred from homology"/>
<dbReference type="GO" id="GO:0005829">
    <property type="term" value="C:cytosol"/>
    <property type="evidence" value="ECO:0007669"/>
    <property type="project" value="TreeGrafter"/>
</dbReference>
<dbReference type="FunFam" id="3.20.20.70:FF:000059">
    <property type="entry name" value="N-ethylmaleimide reductase, FMN-linked"/>
    <property type="match status" value="1"/>
</dbReference>
<reference evidence="5 6" key="1">
    <citation type="submission" date="2015-10" db="EMBL/GenBank/DDBJ databases">
        <authorList>
            <person name="Gilbert D.G."/>
        </authorList>
    </citation>
    <scope>NUCLEOTIDE SEQUENCE [LARGE SCALE GENOMIC DNA]</scope>
    <source>
        <strain evidence="5">COMA1</strain>
    </source>
</reference>
<dbReference type="RefSeq" id="WP_090751227.1">
    <property type="nucleotide sequence ID" value="NZ_CZQA01000014.1"/>
</dbReference>
<dbReference type="OrthoDB" id="9804454at2"/>
<keyword evidence="6" id="KW-1185">Reference proteome</keyword>
<dbReference type="InterPro" id="IPR001155">
    <property type="entry name" value="OxRdtase_FMN_N"/>
</dbReference>
<evidence type="ECO:0000259" key="4">
    <source>
        <dbReference type="Pfam" id="PF00724"/>
    </source>
</evidence>
<dbReference type="GO" id="GO:0010181">
    <property type="term" value="F:FMN binding"/>
    <property type="evidence" value="ECO:0007669"/>
    <property type="project" value="InterPro"/>
</dbReference>
<evidence type="ECO:0000256" key="2">
    <source>
        <dbReference type="ARBA" id="ARBA00005979"/>
    </source>
</evidence>
<evidence type="ECO:0000256" key="1">
    <source>
        <dbReference type="ARBA" id="ARBA00001917"/>
    </source>
</evidence>
<protein>
    <submittedName>
        <fullName evidence="5">N-ethylmaleimide reductase</fullName>
        <ecNumber evidence="5">1.-.-.-</ecNumber>
    </submittedName>
</protein>
<dbReference type="CDD" id="cd02933">
    <property type="entry name" value="OYE_like_FMN"/>
    <property type="match status" value="1"/>
</dbReference>
<organism evidence="5 6">
    <name type="scientific">Candidatus Nitrospira nitrosa</name>
    <dbReference type="NCBI Taxonomy" id="1742972"/>
    <lineage>
        <taxon>Bacteria</taxon>
        <taxon>Pseudomonadati</taxon>
        <taxon>Nitrospirota</taxon>
        <taxon>Nitrospiria</taxon>
        <taxon>Nitrospirales</taxon>
        <taxon>Nitrospiraceae</taxon>
        <taxon>Nitrospira</taxon>
    </lineage>
</organism>
<dbReference type="GO" id="GO:0016628">
    <property type="term" value="F:oxidoreductase activity, acting on the CH-CH group of donors, NAD or NADP as acceptor"/>
    <property type="evidence" value="ECO:0007669"/>
    <property type="project" value="UniProtKB-ARBA"/>
</dbReference>
<dbReference type="EC" id="1.-.-.-" evidence="5"/>
<comment type="similarity">
    <text evidence="2">Belongs to the NADH:flavin oxidoreductase/NADH oxidase family.</text>
</comment>
<dbReference type="InterPro" id="IPR013785">
    <property type="entry name" value="Aldolase_TIM"/>
</dbReference>
<dbReference type="EMBL" id="CZQA01000014">
    <property type="protein sequence ID" value="CUS39448.1"/>
    <property type="molecule type" value="Genomic_DNA"/>
</dbReference>
<comment type="cofactor">
    <cofactor evidence="1">
        <name>FMN</name>
        <dbReference type="ChEBI" id="CHEBI:58210"/>
    </cofactor>
</comment>
<evidence type="ECO:0000313" key="5">
    <source>
        <dbReference type="EMBL" id="CUS39448.1"/>
    </source>
</evidence>
<dbReference type="PANTHER" id="PTHR22893:SF98">
    <property type="entry name" value="OXIDOREDUCTASE"/>
    <property type="match status" value="1"/>
</dbReference>
<feature type="domain" description="NADH:flavin oxidoreductase/NADH oxidase N-terminal" evidence="4">
    <location>
        <begin position="4"/>
        <end position="333"/>
    </location>
</feature>